<sequence length="299" mass="32557">MNSAGLLSVHALLQNGQCTELAVRLKRPPVTQLFFGQVPEAVVKAVPYLYTLCAQAQRAAAQAACAAALGEPRRAVDDTALWVEMLHEDFWRLLLDWPKALDLEPAQDAFIAWRALRLGEDCLAATQKLWRETLHELAEKCLKKLVDRDSLVPHVAIPLNAETWLAYWQGRSDQVPRGESPLSVKIAYRARLAEVAAAIKALASATPFPIAAAGCDGWGIGQSATARGVLTHAVHVVDGLVARYRVWAPTDLHFADDSALTALLAGREFLSKNEALEALDQAILALDPCLPYSVELNDA</sequence>
<dbReference type="AlphaFoldDB" id="A0A935JZ34"/>
<protein>
    <submittedName>
        <fullName evidence="1">Uncharacterized protein</fullName>
    </submittedName>
</protein>
<gene>
    <name evidence="1" type="ORF">IPJ38_12965</name>
</gene>
<comment type="caution">
    <text evidence="1">The sequence shown here is derived from an EMBL/GenBank/DDBJ whole genome shotgun (WGS) entry which is preliminary data.</text>
</comment>
<evidence type="ECO:0000313" key="2">
    <source>
        <dbReference type="Proteomes" id="UP000739411"/>
    </source>
</evidence>
<name>A0A935JZ34_9RHOO</name>
<dbReference type="EMBL" id="JADJMS010000027">
    <property type="protein sequence ID" value="MBK7415885.1"/>
    <property type="molecule type" value="Genomic_DNA"/>
</dbReference>
<dbReference type="InterPro" id="IPR029014">
    <property type="entry name" value="NiFe-Hase_large"/>
</dbReference>
<accession>A0A935JZ34</accession>
<dbReference type="Gene3D" id="1.10.645.10">
    <property type="entry name" value="Cytochrome-c3 Hydrogenase, chain B"/>
    <property type="match status" value="1"/>
</dbReference>
<evidence type="ECO:0000313" key="1">
    <source>
        <dbReference type="EMBL" id="MBK7415885.1"/>
    </source>
</evidence>
<dbReference type="SUPFAM" id="SSF56762">
    <property type="entry name" value="HydB/Nqo4-like"/>
    <property type="match status" value="1"/>
</dbReference>
<reference evidence="1 2" key="1">
    <citation type="submission" date="2020-10" db="EMBL/GenBank/DDBJ databases">
        <title>Connecting structure to function with the recovery of over 1000 high-quality activated sludge metagenome-assembled genomes encoding full-length rRNA genes using long-read sequencing.</title>
        <authorList>
            <person name="Singleton C.M."/>
            <person name="Petriglieri F."/>
            <person name="Kristensen J.M."/>
            <person name="Kirkegaard R.H."/>
            <person name="Michaelsen T.Y."/>
            <person name="Andersen M.H."/>
            <person name="Karst S.M."/>
            <person name="Dueholm M.S."/>
            <person name="Nielsen P.H."/>
            <person name="Albertsen M."/>
        </authorList>
    </citation>
    <scope>NUCLEOTIDE SEQUENCE [LARGE SCALE GENOMIC DNA]</scope>
    <source>
        <strain evidence="1">EsbW_18-Q3-R4-48_BATAC.463</strain>
    </source>
</reference>
<organism evidence="1 2">
    <name type="scientific">Candidatus Dechloromonas phosphorivorans</name>
    <dbReference type="NCBI Taxonomy" id="2899244"/>
    <lineage>
        <taxon>Bacteria</taxon>
        <taxon>Pseudomonadati</taxon>
        <taxon>Pseudomonadota</taxon>
        <taxon>Betaproteobacteria</taxon>
        <taxon>Rhodocyclales</taxon>
        <taxon>Azonexaceae</taxon>
        <taxon>Dechloromonas</taxon>
    </lineage>
</organism>
<proteinExistence type="predicted"/>
<dbReference type="Proteomes" id="UP000739411">
    <property type="component" value="Unassembled WGS sequence"/>
</dbReference>